<dbReference type="EMBL" id="JBIYDN010000015">
    <property type="protein sequence ID" value="MFK4444618.1"/>
    <property type="molecule type" value="Genomic_DNA"/>
</dbReference>
<evidence type="ECO:0000259" key="14">
    <source>
        <dbReference type="PROSITE" id="PS51007"/>
    </source>
</evidence>
<protein>
    <submittedName>
        <fullName evidence="15">Mono/diheme cytochrome c family protein</fullName>
        <ecNumber evidence="15">1.1.5.5</ecNumber>
    </submittedName>
</protein>
<keyword evidence="7" id="KW-0677">Repeat</keyword>
<evidence type="ECO:0000256" key="2">
    <source>
        <dbReference type="ARBA" id="ARBA00022448"/>
    </source>
</evidence>
<evidence type="ECO:0000256" key="5">
    <source>
        <dbReference type="ARBA" id="ARBA00022723"/>
    </source>
</evidence>
<comment type="caution">
    <text evidence="15">The sequence shown here is derived from an EMBL/GenBank/DDBJ whole genome shotgun (WGS) entry which is preliminary data.</text>
</comment>
<dbReference type="InterPro" id="IPR051459">
    <property type="entry name" value="Cytochrome_c-type_DH"/>
</dbReference>
<evidence type="ECO:0000256" key="4">
    <source>
        <dbReference type="ARBA" id="ARBA00022617"/>
    </source>
</evidence>
<evidence type="ECO:0000256" key="11">
    <source>
        <dbReference type="PROSITE-ProRule" id="PRU00433"/>
    </source>
</evidence>
<evidence type="ECO:0000256" key="13">
    <source>
        <dbReference type="SAM" id="SignalP"/>
    </source>
</evidence>
<dbReference type="Gene3D" id="1.10.760.10">
    <property type="entry name" value="Cytochrome c-like domain"/>
    <property type="match status" value="3"/>
</dbReference>
<evidence type="ECO:0000256" key="3">
    <source>
        <dbReference type="ARBA" id="ARBA00022475"/>
    </source>
</evidence>
<feature type="region of interest" description="Disordered" evidence="12">
    <location>
        <begin position="423"/>
        <end position="447"/>
    </location>
</feature>
<keyword evidence="15" id="KW-0560">Oxidoreductase</keyword>
<dbReference type="GO" id="GO:0016491">
    <property type="term" value="F:oxidoreductase activity"/>
    <property type="evidence" value="ECO:0007669"/>
    <property type="project" value="UniProtKB-KW"/>
</dbReference>
<dbReference type="Proteomes" id="UP001620514">
    <property type="component" value="Unassembled WGS sequence"/>
</dbReference>
<accession>A0ABW8MLR2</accession>
<evidence type="ECO:0000256" key="1">
    <source>
        <dbReference type="ARBA" id="ARBA00004236"/>
    </source>
</evidence>
<feature type="domain" description="Cytochrome c" evidence="14">
    <location>
        <begin position="175"/>
        <end position="290"/>
    </location>
</feature>
<dbReference type="InterPro" id="IPR009056">
    <property type="entry name" value="Cyt_c-like_dom"/>
</dbReference>
<keyword evidence="10" id="KW-0472">Membrane</keyword>
<feature type="chain" id="PRO_5046560072" evidence="13">
    <location>
        <begin position="22"/>
        <end position="447"/>
    </location>
</feature>
<feature type="domain" description="Cytochrome c" evidence="14">
    <location>
        <begin position="28"/>
        <end position="131"/>
    </location>
</feature>
<dbReference type="PANTHER" id="PTHR35008">
    <property type="entry name" value="BLL4482 PROTEIN-RELATED"/>
    <property type="match status" value="1"/>
</dbReference>
<dbReference type="SUPFAM" id="SSF46626">
    <property type="entry name" value="Cytochrome c"/>
    <property type="match status" value="3"/>
</dbReference>
<keyword evidence="5 11" id="KW-0479">Metal-binding</keyword>
<evidence type="ECO:0000256" key="9">
    <source>
        <dbReference type="ARBA" id="ARBA00023004"/>
    </source>
</evidence>
<dbReference type="PROSITE" id="PS51007">
    <property type="entry name" value="CYTC"/>
    <property type="match status" value="3"/>
</dbReference>
<dbReference type="PRINTS" id="PR00605">
    <property type="entry name" value="CYTCHROMECIC"/>
</dbReference>
<dbReference type="PIRSF" id="PIRSF000018">
    <property type="entry name" value="Mb_ADH_cyt_c"/>
    <property type="match status" value="1"/>
</dbReference>
<evidence type="ECO:0000256" key="7">
    <source>
        <dbReference type="ARBA" id="ARBA00022737"/>
    </source>
</evidence>
<evidence type="ECO:0000313" key="15">
    <source>
        <dbReference type="EMBL" id="MFK4444618.1"/>
    </source>
</evidence>
<dbReference type="InterPro" id="IPR008168">
    <property type="entry name" value="Cyt_C_IC"/>
</dbReference>
<dbReference type="RefSeq" id="WP_404609711.1">
    <property type="nucleotide sequence ID" value="NZ_JBIYDN010000015.1"/>
</dbReference>
<dbReference type="EC" id="1.1.5.5" evidence="15"/>
<keyword evidence="16" id="KW-1185">Reference proteome</keyword>
<dbReference type="InterPro" id="IPR014353">
    <property type="entry name" value="Membr-bd_ADH_cyt_c"/>
</dbReference>
<feature type="domain" description="Cytochrome c" evidence="14">
    <location>
        <begin position="313"/>
        <end position="403"/>
    </location>
</feature>
<organism evidence="15 16">
    <name type="scientific">Caballeronia udeis</name>
    <dbReference type="NCBI Taxonomy" id="1232866"/>
    <lineage>
        <taxon>Bacteria</taxon>
        <taxon>Pseudomonadati</taxon>
        <taxon>Pseudomonadota</taxon>
        <taxon>Betaproteobacteria</taxon>
        <taxon>Burkholderiales</taxon>
        <taxon>Burkholderiaceae</taxon>
        <taxon>Caballeronia</taxon>
    </lineage>
</organism>
<keyword evidence="9 11" id="KW-0408">Iron</keyword>
<feature type="signal peptide" evidence="13">
    <location>
        <begin position="1"/>
        <end position="21"/>
    </location>
</feature>
<keyword evidence="3" id="KW-1003">Cell membrane</keyword>
<sequence>MRTIKISVAAALFALASLAQAQSQADSAMIARGEYIARVSDCIACHTAVNGKPFAGGLKLDTPIGPIYSSNITPDAGTGIGSYTFDEFDRALREGVKKNGDTLYPAMPYPSYSRLSGDDVHALYAYFMHGVNPVQQSNRATGIVWPLSMRWPLALWRTAFAPKPQPFATSAGADPVLARGAYLVQGAGHCGACHTPRAVTMQEKALTDADGPDYLSGGAPIDGWVPASLRGEQRTGIGMWSETDIVQFLKTGRSPHTAAFGGMTDVVAHSVQFMTDADLSAIARYLKSLPPKLQGQTPYVYDDTVAKALRTGDVGKPGAAVYRDNCMGCHRSDGKGYTRVFPALGGNPVVQGEDASSLIHVVLSGNTLPGVRTAPSSFTMPPLGWRLSDQEVADVSNFVRTSWGNTGSVVTAEQVTKMRKLVKPPGMPPIGGSAKIDANGTSGQTSN</sequence>
<evidence type="ECO:0000256" key="10">
    <source>
        <dbReference type="ARBA" id="ARBA00023136"/>
    </source>
</evidence>
<dbReference type="PANTHER" id="PTHR35008:SF8">
    <property type="entry name" value="ALCOHOL DEHYDROGENASE CYTOCHROME C SUBUNIT"/>
    <property type="match status" value="1"/>
</dbReference>
<dbReference type="InterPro" id="IPR036909">
    <property type="entry name" value="Cyt_c-like_dom_sf"/>
</dbReference>
<proteinExistence type="predicted"/>
<reference evidence="15 16" key="1">
    <citation type="submission" date="2024-10" db="EMBL/GenBank/DDBJ databases">
        <authorList>
            <person name="Deangelis K."/>
            <person name="Huntemann M."/>
            <person name="Clum A."/>
            <person name="Wang J."/>
            <person name="Palaniappan K."/>
            <person name="Ritter S."/>
            <person name="Chen I.-M."/>
            <person name="Stamatis D."/>
            <person name="Reddy T."/>
            <person name="O'Malley R."/>
            <person name="Daum C."/>
            <person name="Ng V."/>
            <person name="Ivanova N."/>
            <person name="Kyrpides N."/>
            <person name="Woyke T."/>
        </authorList>
    </citation>
    <scope>NUCLEOTIDE SEQUENCE [LARGE SCALE GENOMIC DNA]</scope>
    <source>
        <strain evidence="15 16">GAS97</strain>
    </source>
</reference>
<keyword evidence="8" id="KW-0249">Electron transport</keyword>
<comment type="subcellular location">
    <subcellularLocation>
        <location evidence="1">Cell membrane</location>
    </subcellularLocation>
</comment>
<name>A0ABW8MLR2_9BURK</name>
<evidence type="ECO:0000256" key="12">
    <source>
        <dbReference type="SAM" id="MobiDB-lite"/>
    </source>
</evidence>
<keyword evidence="4 11" id="KW-0349">Heme</keyword>
<keyword evidence="6 13" id="KW-0732">Signal</keyword>
<keyword evidence="2" id="KW-0813">Transport</keyword>
<evidence type="ECO:0000256" key="8">
    <source>
        <dbReference type="ARBA" id="ARBA00022982"/>
    </source>
</evidence>
<dbReference type="Pfam" id="PF00034">
    <property type="entry name" value="Cytochrom_C"/>
    <property type="match status" value="1"/>
</dbReference>
<evidence type="ECO:0000256" key="6">
    <source>
        <dbReference type="ARBA" id="ARBA00022729"/>
    </source>
</evidence>
<reference evidence="15 16" key="2">
    <citation type="submission" date="2024-11" db="EMBL/GenBank/DDBJ databases">
        <title>Using genomics to understand microbial adaptation to soil warming.</title>
        <authorList>
            <person name="Deangelis K.M. PhD."/>
        </authorList>
    </citation>
    <scope>NUCLEOTIDE SEQUENCE [LARGE SCALE GENOMIC DNA]</scope>
    <source>
        <strain evidence="15 16">GAS97</strain>
    </source>
</reference>
<gene>
    <name evidence="15" type="ORF">ABH943_004640</name>
</gene>
<evidence type="ECO:0000313" key="16">
    <source>
        <dbReference type="Proteomes" id="UP001620514"/>
    </source>
</evidence>